<organism evidence="2 3">
    <name type="scientific">Ooceraea biroi</name>
    <name type="common">Clonal raider ant</name>
    <name type="synonym">Cerapachys biroi</name>
    <dbReference type="NCBI Taxonomy" id="2015173"/>
    <lineage>
        <taxon>Eukaryota</taxon>
        <taxon>Metazoa</taxon>
        <taxon>Ecdysozoa</taxon>
        <taxon>Arthropoda</taxon>
        <taxon>Hexapoda</taxon>
        <taxon>Insecta</taxon>
        <taxon>Pterygota</taxon>
        <taxon>Neoptera</taxon>
        <taxon>Endopterygota</taxon>
        <taxon>Hymenoptera</taxon>
        <taxon>Apocrita</taxon>
        <taxon>Aculeata</taxon>
        <taxon>Formicoidea</taxon>
        <taxon>Formicidae</taxon>
        <taxon>Dorylinae</taxon>
        <taxon>Ooceraea</taxon>
    </lineage>
</organism>
<keyword evidence="3" id="KW-1185">Reference proteome</keyword>
<proteinExistence type="predicted"/>
<dbReference type="Proteomes" id="UP000053097">
    <property type="component" value="Unassembled WGS sequence"/>
</dbReference>
<accession>A0A026WX04</accession>
<dbReference type="AlphaFoldDB" id="A0A026WX04"/>
<protein>
    <submittedName>
        <fullName evidence="2">Uncharacterized protein</fullName>
    </submittedName>
</protein>
<gene>
    <name evidence="2" type="ORF">X777_13350</name>
</gene>
<feature type="region of interest" description="Disordered" evidence="1">
    <location>
        <begin position="1"/>
        <end position="27"/>
    </location>
</feature>
<evidence type="ECO:0000313" key="3">
    <source>
        <dbReference type="Proteomes" id="UP000053097"/>
    </source>
</evidence>
<name>A0A026WX04_OOCBI</name>
<feature type="compositionally biased region" description="Basic and acidic residues" evidence="1">
    <location>
        <begin position="7"/>
        <end position="27"/>
    </location>
</feature>
<evidence type="ECO:0000313" key="2">
    <source>
        <dbReference type="EMBL" id="EZA60261.1"/>
    </source>
</evidence>
<evidence type="ECO:0000256" key="1">
    <source>
        <dbReference type="SAM" id="MobiDB-lite"/>
    </source>
</evidence>
<sequence length="59" mass="6337">MCIYAKPEADTVETGRDGRGDGYGELERGRENGRAWVTRRVGDEGSGAATEPPLHKSCA</sequence>
<dbReference type="EMBL" id="KK107078">
    <property type="protein sequence ID" value="EZA60261.1"/>
    <property type="molecule type" value="Genomic_DNA"/>
</dbReference>
<reference evidence="2 3" key="1">
    <citation type="journal article" date="2014" name="Curr. Biol.">
        <title>The genome of the clonal raider ant Cerapachys biroi.</title>
        <authorList>
            <person name="Oxley P.R."/>
            <person name="Ji L."/>
            <person name="Fetter-Pruneda I."/>
            <person name="McKenzie S.K."/>
            <person name="Li C."/>
            <person name="Hu H."/>
            <person name="Zhang G."/>
            <person name="Kronauer D.J."/>
        </authorList>
    </citation>
    <scope>NUCLEOTIDE SEQUENCE [LARGE SCALE GENOMIC DNA]</scope>
</reference>